<name>A0A923PL88_9BACT</name>
<comment type="caution">
    <text evidence="2">The sequence shown here is derived from an EMBL/GenBank/DDBJ whole genome shotgun (WGS) entry which is preliminary data.</text>
</comment>
<protein>
    <submittedName>
        <fullName evidence="2">Uncharacterized protein</fullName>
    </submittedName>
</protein>
<proteinExistence type="predicted"/>
<evidence type="ECO:0000313" key="2">
    <source>
        <dbReference type="EMBL" id="MBC6994776.1"/>
    </source>
</evidence>
<evidence type="ECO:0000313" key="3">
    <source>
        <dbReference type="Proteomes" id="UP000650081"/>
    </source>
</evidence>
<dbReference type="Proteomes" id="UP000650081">
    <property type="component" value="Unassembled WGS sequence"/>
</dbReference>
<keyword evidence="3" id="KW-1185">Reference proteome</keyword>
<keyword evidence="1" id="KW-0732">Signal</keyword>
<organism evidence="2 3">
    <name type="scientific">Neolewinella lacunae</name>
    <dbReference type="NCBI Taxonomy" id="1517758"/>
    <lineage>
        <taxon>Bacteria</taxon>
        <taxon>Pseudomonadati</taxon>
        <taxon>Bacteroidota</taxon>
        <taxon>Saprospiria</taxon>
        <taxon>Saprospirales</taxon>
        <taxon>Lewinellaceae</taxon>
        <taxon>Neolewinella</taxon>
    </lineage>
</organism>
<reference evidence="2" key="1">
    <citation type="submission" date="2020-08" db="EMBL/GenBank/DDBJ databases">
        <title>Lewinella bacteria from marine environments.</title>
        <authorList>
            <person name="Zhong Y."/>
        </authorList>
    </citation>
    <scope>NUCLEOTIDE SEQUENCE</scope>
    <source>
        <strain evidence="2">KCTC 42187</strain>
    </source>
</reference>
<sequence length="195" mass="21803">MRYFFSTLLLLCGIGFATAQSCQSAPSVISDLNKEIDKVLKEKGCSPASFPNCLANPGTYTGLTSKMVQYWNQRSSAWSTIGPRRLDFGSWEEGRIVSTGGRMYLSCVPSNKNSMTVNINELDGKGKTSYVICKVDRNGNYTKLHTGWFNEINSQQSNKSETRQHQLNNVNGYIISIHFDGKSVGNTFQYKVRVQ</sequence>
<evidence type="ECO:0000256" key="1">
    <source>
        <dbReference type="SAM" id="SignalP"/>
    </source>
</evidence>
<dbReference type="EMBL" id="JACSIT010000104">
    <property type="protein sequence ID" value="MBC6994776.1"/>
    <property type="molecule type" value="Genomic_DNA"/>
</dbReference>
<dbReference type="PROSITE" id="PS51257">
    <property type="entry name" value="PROKAR_LIPOPROTEIN"/>
    <property type="match status" value="1"/>
</dbReference>
<dbReference type="AlphaFoldDB" id="A0A923PL88"/>
<feature type="chain" id="PRO_5037893375" evidence="1">
    <location>
        <begin position="20"/>
        <end position="195"/>
    </location>
</feature>
<feature type="signal peptide" evidence="1">
    <location>
        <begin position="1"/>
        <end position="19"/>
    </location>
</feature>
<accession>A0A923PL88</accession>
<gene>
    <name evidence="2" type="ORF">H9S92_11410</name>
</gene>
<dbReference type="RefSeq" id="WP_187466848.1">
    <property type="nucleotide sequence ID" value="NZ_JACSIT010000104.1"/>
</dbReference>